<keyword evidence="3" id="KW-1185">Reference proteome</keyword>
<protein>
    <submittedName>
        <fullName evidence="2">ASCH domain-containing protein</fullName>
    </submittedName>
</protein>
<evidence type="ECO:0000313" key="3">
    <source>
        <dbReference type="Proteomes" id="UP001235744"/>
    </source>
</evidence>
<gene>
    <name evidence="2" type="ORF">P8A19_35395</name>
</gene>
<feature type="domain" description="ASCH" evidence="1">
    <location>
        <begin position="4"/>
        <end position="42"/>
    </location>
</feature>
<evidence type="ECO:0000259" key="1">
    <source>
        <dbReference type="Pfam" id="PF04266"/>
    </source>
</evidence>
<organism evidence="2 3">
    <name type="scientific">Streptomyces poriferorum</name>
    <dbReference type="NCBI Taxonomy" id="2798799"/>
    <lineage>
        <taxon>Bacteria</taxon>
        <taxon>Bacillati</taxon>
        <taxon>Actinomycetota</taxon>
        <taxon>Actinomycetes</taxon>
        <taxon>Kitasatosporales</taxon>
        <taxon>Streptomycetaceae</taxon>
        <taxon>Streptomyces</taxon>
    </lineage>
</organism>
<reference evidence="2 3" key="1">
    <citation type="submission" date="2023-03" db="EMBL/GenBank/DDBJ databases">
        <title>Isolation and description of six Streptomyces strains from soil environments, able to metabolize different microbial glucans.</title>
        <authorList>
            <person name="Widen T."/>
            <person name="Larsbrink J."/>
        </authorList>
    </citation>
    <scope>NUCLEOTIDE SEQUENCE [LARGE SCALE GENOMIC DNA]</scope>
    <source>
        <strain evidence="2 3">Alt2</strain>
    </source>
</reference>
<dbReference type="Pfam" id="PF04266">
    <property type="entry name" value="ASCH"/>
    <property type="match status" value="1"/>
</dbReference>
<dbReference type="RefSeq" id="WP_306069333.1">
    <property type="nucleotide sequence ID" value="NZ_CP120988.1"/>
</dbReference>
<dbReference type="InterPro" id="IPR007374">
    <property type="entry name" value="ASCH_domain"/>
</dbReference>
<dbReference type="Proteomes" id="UP001235744">
    <property type="component" value="Chromosome"/>
</dbReference>
<evidence type="ECO:0000313" key="2">
    <source>
        <dbReference type="EMBL" id="WLQ60384.1"/>
    </source>
</evidence>
<name>A0ABY9J0E9_9ACTN</name>
<proteinExistence type="predicted"/>
<dbReference type="SUPFAM" id="SSF88697">
    <property type="entry name" value="PUA domain-like"/>
    <property type="match status" value="1"/>
</dbReference>
<accession>A0ABY9J0E9</accession>
<dbReference type="EMBL" id="CP120988">
    <property type="protein sequence ID" value="WLQ60384.1"/>
    <property type="molecule type" value="Genomic_DNA"/>
</dbReference>
<dbReference type="InterPro" id="IPR015947">
    <property type="entry name" value="PUA-like_sf"/>
</dbReference>
<dbReference type="Gene3D" id="2.30.130.30">
    <property type="entry name" value="Hypothetical protein"/>
    <property type="match status" value="1"/>
</dbReference>
<sequence>MRALTIRQPWARAIAHGTKRTENRSWPAPVKHVGTRILIHAAAAEDRTPRHSDDVPRALTDGIGVWPDTRSAIVAVATLAGCHFDEGCCKPWGMDGYFHWELADVVALPEPVPAKGALGFWTPADDVVNAALVQQTGVAW</sequence>